<keyword evidence="1" id="KW-0732">Signal</keyword>
<dbReference type="Gene3D" id="2.40.128.130">
    <property type="entry name" value="Autotransporter beta-domain"/>
    <property type="match status" value="1"/>
</dbReference>
<gene>
    <name evidence="3" type="ORF">Abiwalacus_18570</name>
</gene>
<organism evidence="3 4">
    <name type="scientific">Akkermansia biwaensis</name>
    <dbReference type="NCBI Taxonomy" id="2946555"/>
    <lineage>
        <taxon>Bacteria</taxon>
        <taxon>Pseudomonadati</taxon>
        <taxon>Verrucomicrobiota</taxon>
        <taxon>Verrucomicrobiia</taxon>
        <taxon>Verrucomicrobiales</taxon>
        <taxon>Akkermansiaceae</taxon>
        <taxon>Akkermansia</taxon>
    </lineage>
</organism>
<dbReference type="InterPro" id="IPR006315">
    <property type="entry name" value="OM_autotransptr_brl_dom"/>
</dbReference>
<feature type="chain" id="PRO_5047161180" description="Autotransporter domain-containing protein" evidence="1">
    <location>
        <begin position="23"/>
        <end position="378"/>
    </location>
</feature>
<evidence type="ECO:0000313" key="4">
    <source>
        <dbReference type="Proteomes" id="UP001062263"/>
    </source>
</evidence>
<evidence type="ECO:0000259" key="2">
    <source>
        <dbReference type="PROSITE" id="PS51208"/>
    </source>
</evidence>
<protein>
    <recommendedName>
        <fullName evidence="2">Autotransporter domain-containing protein</fullName>
    </recommendedName>
</protein>
<sequence length="378" mass="42991">MKQSFLYAWCLSAAGCASLLHAQSVSQFPDSGPETTLDSLWAATGHMQAFSDAIDSQMGVHRFQDGKKSRFWFSGMGSFGNASVRNEHSAFDYSAGGGALGYDYCASESGRGRLLGLSLGFMSGTQNIKEMADHPAGFLEGDKFDQDTMMVNIYGALYRQTGRKSHLLLSMNMGFGNTDNKCAHHGMNYENSTWDTETWNVALSAAWRYEVSRSFSITPFAKMSYVHASNKVKKDDYDDEDYDSSWWWDDDEYWRRESRWENRGSFDNMALEVGVTLEHAIRFSNGMMWTNAISGSYCPDIWRNNPHHTFNDIWWDGDTVYESRYRGRGYAPARQAFKVKFLSRFVRSENLSIYASYQACFRESYTEHRAALGVAVVF</sequence>
<feature type="signal peptide" evidence="1">
    <location>
        <begin position="1"/>
        <end position="22"/>
    </location>
</feature>
<dbReference type="SUPFAM" id="SSF103515">
    <property type="entry name" value="Autotransporter"/>
    <property type="match status" value="1"/>
</dbReference>
<accession>A0ABM7ZHQ9</accession>
<dbReference type="NCBIfam" id="TIGR01414">
    <property type="entry name" value="autotrans_barl"/>
    <property type="match status" value="1"/>
</dbReference>
<feature type="domain" description="Autotransporter" evidence="2">
    <location>
        <begin position="64"/>
        <end position="378"/>
    </location>
</feature>
<dbReference type="PROSITE" id="PS51257">
    <property type="entry name" value="PROKAR_LIPOPROTEIN"/>
    <property type="match status" value="1"/>
</dbReference>
<dbReference type="InterPro" id="IPR036709">
    <property type="entry name" value="Autotransporte_beta_dom_sf"/>
</dbReference>
<dbReference type="PROSITE" id="PS51208">
    <property type="entry name" value="AUTOTRANSPORTER"/>
    <property type="match status" value="1"/>
</dbReference>
<reference evidence="3" key="1">
    <citation type="submission" date="2022-06" db="EMBL/GenBank/DDBJ databases">
        <title>Akkermansia biwalacus sp. nov., an anaerobic mucin-degrading bacterium isolated from human intestine.</title>
        <authorList>
            <person name="Kobayashi Y."/>
            <person name="Inoue S."/>
            <person name="Kawahara T."/>
            <person name="Kohda N."/>
        </authorList>
    </citation>
    <scope>NUCLEOTIDE SEQUENCE</scope>
    <source>
        <strain evidence="3">WON2089</strain>
    </source>
</reference>
<proteinExistence type="predicted"/>
<evidence type="ECO:0000256" key="1">
    <source>
        <dbReference type="SAM" id="SignalP"/>
    </source>
</evidence>
<dbReference type="EMBL" id="AP025943">
    <property type="protein sequence ID" value="BDL44283.1"/>
    <property type="molecule type" value="Genomic_DNA"/>
</dbReference>
<dbReference type="SMART" id="SM00869">
    <property type="entry name" value="Autotransporter"/>
    <property type="match status" value="1"/>
</dbReference>
<keyword evidence="4" id="KW-1185">Reference proteome</keyword>
<dbReference type="InterPro" id="IPR005546">
    <property type="entry name" value="Autotransporte_beta"/>
</dbReference>
<dbReference type="Pfam" id="PF03797">
    <property type="entry name" value="Autotransporter"/>
    <property type="match status" value="1"/>
</dbReference>
<dbReference type="Proteomes" id="UP001062263">
    <property type="component" value="Chromosome"/>
</dbReference>
<name>A0ABM7ZHQ9_9BACT</name>
<evidence type="ECO:0000313" key="3">
    <source>
        <dbReference type="EMBL" id="BDL44283.1"/>
    </source>
</evidence>
<dbReference type="RefSeq" id="WP_215434875.1">
    <property type="nucleotide sequence ID" value="NZ_AP025943.1"/>
</dbReference>